<dbReference type="GO" id="GO:0070403">
    <property type="term" value="F:NAD+ binding"/>
    <property type="evidence" value="ECO:0007669"/>
    <property type="project" value="InterPro"/>
</dbReference>
<dbReference type="InterPro" id="IPR013328">
    <property type="entry name" value="6PGD_dom2"/>
</dbReference>
<dbReference type="PANTHER" id="PTHR48075:SF5">
    <property type="entry name" value="3-HYDROXYBUTYRYL-COA DEHYDROGENASE"/>
    <property type="match status" value="1"/>
</dbReference>
<keyword evidence="7" id="KW-1185">Reference proteome</keyword>
<protein>
    <submittedName>
        <fullName evidence="6">3-hydroxyacyl-CoA dehydrogenase family protein</fullName>
    </submittedName>
</protein>
<keyword evidence="3" id="KW-0472">Membrane</keyword>
<dbReference type="Pfam" id="PF00725">
    <property type="entry name" value="3HCDH"/>
    <property type="match status" value="1"/>
</dbReference>
<dbReference type="InterPro" id="IPR008927">
    <property type="entry name" value="6-PGluconate_DH-like_C_sf"/>
</dbReference>
<dbReference type="Proteomes" id="UP001060336">
    <property type="component" value="Chromosome"/>
</dbReference>
<dbReference type="KEGG" id="naci:NUH88_09925"/>
<keyword evidence="3" id="KW-1133">Transmembrane helix</keyword>
<evidence type="ECO:0000313" key="6">
    <source>
        <dbReference type="EMBL" id="UUX52002.1"/>
    </source>
</evidence>
<dbReference type="FunFam" id="3.40.50.720:FF:000009">
    <property type="entry name" value="Fatty oxidation complex, alpha subunit"/>
    <property type="match status" value="1"/>
</dbReference>
<evidence type="ECO:0000256" key="3">
    <source>
        <dbReference type="SAM" id="Phobius"/>
    </source>
</evidence>
<feature type="transmembrane region" description="Helical" evidence="3">
    <location>
        <begin position="6"/>
        <end position="25"/>
    </location>
</feature>
<dbReference type="AlphaFoldDB" id="A0A9J7AYY6"/>
<dbReference type="EMBL" id="CP102480">
    <property type="protein sequence ID" value="UUX52002.1"/>
    <property type="molecule type" value="Genomic_DNA"/>
</dbReference>
<evidence type="ECO:0000259" key="4">
    <source>
        <dbReference type="Pfam" id="PF00725"/>
    </source>
</evidence>
<keyword evidence="3" id="KW-0812">Transmembrane</keyword>
<keyword evidence="1" id="KW-0560">Oxidoreductase</keyword>
<dbReference type="SUPFAM" id="SSF51735">
    <property type="entry name" value="NAD(P)-binding Rossmann-fold domains"/>
    <property type="match status" value="1"/>
</dbReference>
<dbReference type="Gene3D" id="3.40.50.720">
    <property type="entry name" value="NAD(P)-binding Rossmann-like Domain"/>
    <property type="match status" value="1"/>
</dbReference>
<dbReference type="PIRSF" id="PIRSF000105">
    <property type="entry name" value="HCDH"/>
    <property type="match status" value="1"/>
</dbReference>
<accession>A0A9J7AYY6</accession>
<dbReference type="InterPro" id="IPR022694">
    <property type="entry name" value="3-OHacyl-CoA_DH"/>
</dbReference>
<dbReference type="PANTHER" id="PTHR48075">
    <property type="entry name" value="3-HYDROXYACYL-COA DEHYDROGENASE FAMILY PROTEIN"/>
    <property type="match status" value="1"/>
</dbReference>
<evidence type="ECO:0000259" key="5">
    <source>
        <dbReference type="Pfam" id="PF02737"/>
    </source>
</evidence>
<evidence type="ECO:0000313" key="7">
    <source>
        <dbReference type="Proteomes" id="UP001060336"/>
    </source>
</evidence>
<feature type="site" description="Important for catalytic activity" evidence="2">
    <location>
        <position position="142"/>
    </location>
</feature>
<gene>
    <name evidence="6" type="ORF">NUH88_09925</name>
</gene>
<name>A0A9J7AYY6_9PROT</name>
<proteinExistence type="predicted"/>
<dbReference type="RefSeq" id="WP_257771810.1">
    <property type="nucleotide sequence ID" value="NZ_CP102480.1"/>
</dbReference>
<organism evidence="6 7">
    <name type="scientific">Nisaea acidiphila</name>
    <dbReference type="NCBI Taxonomy" id="1862145"/>
    <lineage>
        <taxon>Bacteria</taxon>
        <taxon>Pseudomonadati</taxon>
        <taxon>Pseudomonadota</taxon>
        <taxon>Alphaproteobacteria</taxon>
        <taxon>Rhodospirillales</taxon>
        <taxon>Thalassobaculaceae</taxon>
        <taxon>Nisaea</taxon>
    </lineage>
</organism>
<dbReference type="SUPFAM" id="SSF48179">
    <property type="entry name" value="6-phosphogluconate dehydrogenase C-terminal domain-like"/>
    <property type="match status" value="1"/>
</dbReference>
<dbReference type="Gene3D" id="1.10.1040.10">
    <property type="entry name" value="N-(1-d-carboxylethyl)-l-norvaline Dehydrogenase, domain 2"/>
    <property type="match status" value="1"/>
</dbReference>
<reference evidence="6" key="1">
    <citation type="submission" date="2022-08" db="EMBL/GenBank/DDBJ databases">
        <title>Nisaea acidiphila sp. nov., isolated from a marine algal debris and emended description of the genus Nisaea Urios et al. 2008.</title>
        <authorList>
            <person name="Kwon K."/>
        </authorList>
    </citation>
    <scope>NUCLEOTIDE SEQUENCE</scope>
    <source>
        <strain evidence="6">MEBiC11861</strain>
    </source>
</reference>
<dbReference type="InterPro" id="IPR036291">
    <property type="entry name" value="NAD(P)-bd_dom_sf"/>
</dbReference>
<dbReference type="InterPro" id="IPR006108">
    <property type="entry name" value="3HC_DH_C"/>
</dbReference>
<dbReference type="GO" id="GO:0008691">
    <property type="term" value="F:3-hydroxybutyryl-CoA dehydrogenase activity"/>
    <property type="evidence" value="ECO:0007669"/>
    <property type="project" value="TreeGrafter"/>
</dbReference>
<dbReference type="Pfam" id="PF02737">
    <property type="entry name" value="3HCDH_N"/>
    <property type="match status" value="1"/>
</dbReference>
<dbReference type="GO" id="GO:0006635">
    <property type="term" value="P:fatty acid beta-oxidation"/>
    <property type="evidence" value="ECO:0007669"/>
    <property type="project" value="TreeGrafter"/>
</dbReference>
<sequence>MSVNKIGVIGAGMMGSEIALVFAMAGKDVMIMEPEQARLDKAEAGIRKTLEGGVARKFWAEEDMATALGNITMVTDLSAYGDRDLVIEAVFEDEKVKAEVYKTLDEVCKDDAIIASNTSSISISVLASYFSEKRQSRFLGLHFFSPVSRMKLVEVIRGMDTDDAVIDAARNACVEAGKTPIDVKDVVGFAVNRILFAMWDEVLRLVEEGACTPEDIDTGCKLGLGHPVGPFELMDNISNTLNLQVAEILHEAYGERFHPRPILRQVVAAGRAGRRAGRGWYRYDEKGKRIA</sequence>
<feature type="domain" description="3-hydroxyacyl-CoA dehydrogenase C-terminal" evidence="4">
    <location>
        <begin position="188"/>
        <end position="283"/>
    </location>
</feature>
<evidence type="ECO:0000256" key="2">
    <source>
        <dbReference type="PIRSR" id="PIRSR000105-1"/>
    </source>
</evidence>
<evidence type="ECO:0000256" key="1">
    <source>
        <dbReference type="ARBA" id="ARBA00023002"/>
    </source>
</evidence>
<dbReference type="InterPro" id="IPR006176">
    <property type="entry name" value="3-OHacyl-CoA_DH_NAD-bd"/>
</dbReference>
<feature type="domain" description="3-hydroxyacyl-CoA dehydrogenase NAD binding" evidence="5">
    <location>
        <begin position="5"/>
        <end position="186"/>
    </location>
</feature>